<reference evidence="1 2" key="1">
    <citation type="journal article" date="2015" name="Nature">
        <title>rRNA introns, odd ribosomes, and small enigmatic genomes across a large radiation of phyla.</title>
        <authorList>
            <person name="Brown C.T."/>
            <person name="Hug L.A."/>
            <person name="Thomas B.C."/>
            <person name="Sharon I."/>
            <person name="Castelle C.J."/>
            <person name="Singh A."/>
            <person name="Wilkins M.J."/>
            <person name="Williams K.H."/>
            <person name="Banfield J.F."/>
        </authorList>
    </citation>
    <scope>NUCLEOTIDE SEQUENCE [LARGE SCALE GENOMIC DNA]</scope>
</reference>
<evidence type="ECO:0000313" key="2">
    <source>
        <dbReference type="Proteomes" id="UP000033995"/>
    </source>
</evidence>
<proteinExistence type="predicted"/>
<name>A0A0G0CVQ5_9BACT</name>
<evidence type="ECO:0000313" key="1">
    <source>
        <dbReference type="EMBL" id="KKP47467.1"/>
    </source>
</evidence>
<sequence>MGEDQVTGTNSTISISVLAGETMNSLLNSWVAELEVQDKDNLQNEVNNFVELIKKITPLDIENKNISQEIITSTSKILAQLTNDQKATDSFYNTLNLCIVGLGTRLKSINNE</sequence>
<comment type="caution">
    <text evidence="1">The sequence shown here is derived from an EMBL/GenBank/DDBJ whole genome shotgun (WGS) entry which is preliminary data.</text>
</comment>
<accession>A0A0G0CVQ5</accession>
<gene>
    <name evidence="1" type="ORF">UR38_C0004G0010</name>
</gene>
<dbReference type="EMBL" id="LBOZ01000004">
    <property type="protein sequence ID" value="KKP47467.1"/>
    <property type="molecule type" value="Genomic_DNA"/>
</dbReference>
<dbReference type="Proteomes" id="UP000033995">
    <property type="component" value="Unassembled WGS sequence"/>
</dbReference>
<organism evidence="1 2">
    <name type="scientific">Candidatus Woesebacteria bacterium GW2011_GWA2_33_28</name>
    <dbReference type="NCBI Taxonomy" id="1618561"/>
    <lineage>
        <taxon>Bacteria</taxon>
        <taxon>Candidatus Woeseibacteriota</taxon>
    </lineage>
</organism>
<protein>
    <submittedName>
        <fullName evidence="1">Uncharacterized protein</fullName>
    </submittedName>
</protein>
<dbReference type="AlphaFoldDB" id="A0A0G0CVQ5"/>